<keyword evidence="1" id="KW-0732">Signal</keyword>
<sequence length="296" mass="32288">MRRMVAYLSLMLLLSSCGGVSQALPDGPHGASADEFEDRAREVAERWQGSADDRAWRKGLVALEVLNPQGWAHVGRIPAWVNRSSHNGAWRLAAKLPKDSPDRADVRWPDGEVSQVPLITAASAYVEFSKPANLIEEECPAKGCRPLRVTGARLGKVPLETSRGTIQVPAWVFTVEGVEQKKVHVAVDLSAVTTRPERVRGDVEEVMAFDLVAGKSNELLLRYGYGACDTIHGARVYETNRLVVVDVDERRSDSVEVCPGILKTATITVTLARPLGDRLVLDSGTGLPVLRGLSRH</sequence>
<dbReference type="AlphaFoldDB" id="A0A1I3WHG8"/>
<accession>A0A1I3WHG8</accession>
<evidence type="ECO:0000256" key="1">
    <source>
        <dbReference type="SAM" id="SignalP"/>
    </source>
</evidence>
<feature type="signal peptide" evidence="1">
    <location>
        <begin position="1"/>
        <end position="23"/>
    </location>
</feature>
<feature type="chain" id="PRO_5011601142" evidence="1">
    <location>
        <begin position="24"/>
        <end position="296"/>
    </location>
</feature>
<name>A0A1I3WHG8_9ACTN</name>
<evidence type="ECO:0000313" key="3">
    <source>
        <dbReference type="Proteomes" id="UP000199111"/>
    </source>
</evidence>
<dbReference type="PROSITE" id="PS51257">
    <property type="entry name" value="PROKAR_LIPOPROTEIN"/>
    <property type="match status" value="1"/>
</dbReference>
<dbReference type="Proteomes" id="UP000199111">
    <property type="component" value="Unassembled WGS sequence"/>
</dbReference>
<evidence type="ECO:0000313" key="2">
    <source>
        <dbReference type="EMBL" id="SFK07144.1"/>
    </source>
</evidence>
<dbReference type="RefSeq" id="WP_143121043.1">
    <property type="nucleotide sequence ID" value="NZ_FOQY01000016.1"/>
</dbReference>
<protein>
    <submittedName>
        <fullName evidence="2">Uncharacterized protein</fullName>
    </submittedName>
</protein>
<organism evidence="2 3">
    <name type="scientific">Streptosporangium canum</name>
    <dbReference type="NCBI Taxonomy" id="324952"/>
    <lineage>
        <taxon>Bacteria</taxon>
        <taxon>Bacillati</taxon>
        <taxon>Actinomycetota</taxon>
        <taxon>Actinomycetes</taxon>
        <taxon>Streptosporangiales</taxon>
        <taxon>Streptosporangiaceae</taxon>
        <taxon>Streptosporangium</taxon>
    </lineage>
</organism>
<proteinExistence type="predicted"/>
<reference evidence="3" key="1">
    <citation type="submission" date="2016-10" db="EMBL/GenBank/DDBJ databases">
        <authorList>
            <person name="Varghese N."/>
            <person name="Submissions S."/>
        </authorList>
    </citation>
    <scope>NUCLEOTIDE SEQUENCE [LARGE SCALE GENOMIC DNA]</scope>
    <source>
        <strain evidence="3">CGMCC 4.2126</strain>
    </source>
</reference>
<dbReference type="EMBL" id="FOQY01000016">
    <property type="protein sequence ID" value="SFK07144.1"/>
    <property type="molecule type" value="Genomic_DNA"/>
</dbReference>
<gene>
    <name evidence="2" type="ORF">SAMN05216275_116159</name>
</gene>
<dbReference type="GeneID" id="96300418"/>
<keyword evidence="3" id="KW-1185">Reference proteome</keyword>